<dbReference type="Pfam" id="PF04542">
    <property type="entry name" value="Sigma70_r2"/>
    <property type="match status" value="1"/>
</dbReference>
<dbReference type="SUPFAM" id="SSF88659">
    <property type="entry name" value="Sigma3 and sigma4 domains of RNA polymerase sigma factors"/>
    <property type="match status" value="1"/>
</dbReference>
<protein>
    <submittedName>
        <fullName evidence="7">RNA polymerase, sigma-24 subunit, ECF subfamily</fullName>
    </submittedName>
</protein>
<evidence type="ECO:0000313" key="7">
    <source>
        <dbReference type="EMBL" id="EGJ71945.1"/>
    </source>
</evidence>
<dbReference type="GO" id="GO:0006352">
    <property type="term" value="P:DNA-templated transcription initiation"/>
    <property type="evidence" value="ECO:0007669"/>
    <property type="project" value="InterPro"/>
</dbReference>
<accession>F3ZRD7</accession>
<gene>
    <name evidence="7" type="ORF">Bcop_1754</name>
</gene>
<dbReference type="AlphaFoldDB" id="F3ZRD7"/>
<dbReference type="InterPro" id="IPR013324">
    <property type="entry name" value="RNA_pol_sigma_r3/r4-like"/>
</dbReference>
<keyword evidence="2" id="KW-0805">Transcription regulation</keyword>
<dbReference type="NCBIfam" id="TIGR02937">
    <property type="entry name" value="sigma70-ECF"/>
    <property type="match status" value="1"/>
</dbReference>
<keyword evidence="3" id="KW-0731">Sigma factor</keyword>
<dbReference type="InterPro" id="IPR014284">
    <property type="entry name" value="RNA_pol_sigma-70_dom"/>
</dbReference>
<dbReference type="InterPro" id="IPR013249">
    <property type="entry name" value="RNA_pol_sigma70_r4_t2"/>
</dbReference>
<organism evidence="7 8">
    <name type="scientific">Bacteroides coprosuis DSM 18011</name>
    <dbReference type="NCBI Taxonomy" id="679937"/>
    <lineage>
        <taxon>Bacteria</taxon>
        <taxon>Pseudomonadati</taxon>
        <taxon>Bacteroidota</taxon>
        <taxon>Bacteroidia</taxon>
        <taxon>Bacteroidales</taxon>
        <taxon>Bacteroidaceae</taxon>
        <taxon>Bacteroides</taxon>
    </lineage>
</organism>
<evidence type="ECO:0000256" key="4">
    <source>
        <dbReference type="ARBA" id="ARBA00023163"/>
    </source>
</evidence>
<dbReference type="Gene3D" id="1.10.1740.10">
    <property type="match status" value="1"/>
</dbReference>
<evidence type="ECO:0000256" key="1">
    <source>
        <dbReference type="ARBA" id="ARBA00010641"/>
    </source>
</evidence>
<comment type="similarity">
    <text evidence="1">Belongs to the sigma-70 factor family. ECF subfamily.</text>
</comment>
<dbReference type="InterPro" id="IPR013325">
    <property type="entry name" value="RNA_pol_sigma_r2"/>
</dbReference>
<dbReference type="STRING" id="679937.Bcop_1754"/>
<evidence type="ECO:0000259" key="6">
    <source>
        <dbReference type="Pfam" id="PF08281"/>
    </source>
</evidence>
<keyword evidence="8" id="KW-1185">Reference proteome</keyword>
<evidence type="ECO:0000256" key="2">
    <source>
        <dbReference type="ARBA" id="ARBA00023015"/>
    </source>
</evidence>
<feature type="domain" description="RNA polymerase sigma factor 70 region 4 type 2" evidence="6">
    <location>
        <begin position="124"/>
        <end position="173"/>
    </location>
</feature>
<dbReference type="InterPro" id="IPR007627">
    <property type="entry name" value="RNA_pol_sigma70_r2"/>
</dbReference>
<dbReference type="Gene3D" id="1.10.10.10">
    <property type="entry name" value="Winged helix-like DNA-binding domain superfamily/Winged helix DNA-binding domain"/>
    <property type="match status" value="1"/>
</dbReference>
<dbReference type="Proteomes" id="UP000018439">
    <property type="component" value="Chromosome"/>
</dbReference>
<dbReference type="OrthoDB" id="1027298at2"/>
<keyword evidence="4" id="KW-0804">Transcription</keyword>
<dbReference type="PANTHER" id="PTHR43133">
    <property type="entry name" value="RNA POLYMERASE ECF-TYPE SIGMA FACTO"/>
    <property type="match status" value="1"/>
</dbReference>
<dbReference type="EMBL" id="CM001167">
    <property type="protein sequence ID" value="EGJ71945.1"/>
    <property type="molecule type" value="Genomic_DNA"/>
</dbReference>
<sequence>MEQLDDKYFIDRVINGDADAFVYIVRNYERMIFTVVSRIVRRKDIAEDLTQDIFLKVYQSLTKYKGKSKFSTWLYTIAYNEALMYIRSNKKEAINYEVDYQDLSDSKASEELIEALELEQQLHYLKKAIGRLPSEDALLISLFYLDEHSIKEMSEITGLTESNLKVKLHRTRKVLYSEMTKMMKV</sequence>
<dbReference type="Pfam" id="PF08281">
    <property type="entry name" value="Sigma70_r4_2"/>
    <property type="match status" value="1"/>
</dbReference>
<dbReference type="HOGENOM" id="CLU_047691_3_0_10"/>
<name>F3ZRD7_9BACE</name>
<evidence type="ECO:0000259" key="5">
    <source>
        <dbReference type="Pfam" id="PF04542"/>
    </source>
</evidence>
<dbReference type="GO" id="GO:0016987">
    <property type="term" value="F:sigma factor activity"/>
    <property type="evidence" value="ECO:0007669"/>
    <property type="project" value="UniProtKB-KW"/>
</dbReference>
<dbReference type="eggNOG" id="COG1595">
    <property type="taxonomic scope" value="Bacteria"/>
</dbReference>
<reference evidence="7 8" key="1">
    <citation type="journal article" date="2011" name="Stand. Genomic Sci.">
        <title>Non-contiguous finished genome sequence of Bacteroides coprosuis type strain (PC139).</title>
        <authorList>
            <person name="Land M."/>
            <person name="Held B."/>
            <person name="Gronow S."/>
            <person name="Abt B."/>
            <person name="Lucas S."/>
            <person name="Del Rio T.G."/>
            <person name="Nolan M."/>
            <person name="Tice H."/>
            <person name="Cheng J.F."/>
            <person name="Pitluck S."/>
            <person name="Liolios K."/>
            <person name="Pagani I."/>
            <person name="Ivanova N."/>
            <person name="Mavromatis K."/>
            <person name="Mikhailova N."/>
            <person name="Pati A."/>
            <person name="Tapia R."/>
            <person name="Han C."/>
            <person name="Goodwin L."/>
            <person name="Chen A."/>
            <person name="Palaniappan K."/>
            <person name="Hauser L."/>
            <person name="Brambilla E.M."/>
            <person name="Rohde M."/>
            <person name="Goker M."/>
            <person name="Detter J.C."/>
            <person name="Woyke T."/>
            <person name="Bristow J."/>
            <person name="Eisen J.A."/>
            <person name="Markowitz V."/>
            <person name="Hugenholtz P."/>
            <person name="Kyrpides N.C."/>
            <person name="Klenk H.P."/>
            <person name="Lapidus A."/>
        </authorList>
    </citation>
    <scope>NUCLEOTIDE SEQUENCE</scope>
    <source>
        <strain evidence="7 8">DSM 18011</strain>
    </source>
</reference>
<dbReference type="PANTHER" id="PTHR43133:SF45">
    <property type="entry name" value="RNA POLYMERASE ECF-TYPE SIGMA FACTOR"/>
    <property type="match status" value="1"/>
</dbReference>
<proteinExistence type="inferred from homology"/>
<feature type="domain" description="RNA polymerase sigma-70 region 2" evidence="5">
    <location>
        <begin position="25"/>
        <end position="91"/>
    </location>
</feature>
<evidence type="ECO:0000313" key="8">
    <source>
        <dbReference type="Proteomes" id="UP000018439"/>
    </source>
</evidence>
<dbReference type="GO" id="GO:0003677">
    <property type="term" value="F:DNA binding"/>
    <property type="evidence" value="ECO:0007669"/>
    <property type="project" value="InterPro"/>
</dbReference>
<dbReference type="InterPro" id="IPR036388">
    <property type="entry name" value="WH-like_DNA-bd_sf"/>
</dbReference>
<dbReference type="SUPFAM" id="SSF88946">
    <property type="entry name" value="Sigma2 domain of RNA polymerase sigma factors"/>
    <property type="match status" value="1"/>
</dbReference>
<evidence type="ECO:0000256" key="3">
    <source>
        <dbReference type="ARBA" id="ARBA00023082"/>
    </source>
</evidence>
<dbReference type="InterPro" id="IPR039425">
    <property type="entry name" value="RNA_pol_sigma-70-like"/>
</dbReference>